<organism evidence="1 2">
    <name type="scientific">Colletotrichum chrysophilum</name>
    <dbReference type="NCBI Taxonomy" id="1836956"/>
    <lineage>
        <taxon>Eukaryota</taxon>
        <taxon>Fungi</taxon>
        <taxon>Dikarya</taxon>
        <taxon>Ascomycota</taxon>
        <taxon>Pezizomycotina</taxon>
        <taxon>Sordariomycetes</taxon>
        <taxon>Hypocreomycetidae</taxon>
        <taxon>Glomerellales</taxon>
        <taxon>Glomerellaceae</taxon>
        <taxon>Colletotrichum</taxon>
        <taxon>Colletotrichum gloeosporioides species complex</taxon>
    </lineage>
</organism>
<protein>
    <submittedName>
        <fullName evidence="1">Uncharacterized protein</fullName>
    </submittedName>
</protein>
<name>A0AAD9A9U2_9PEZI</name>
<dbReference type="AlphaFoldDB" id="A0AAD9A9U2"/>
<keyword evidence="2" id="KW-1185">Reference proteome</keyword>
<evidence type="ECO:0000313" key="1">
    <source>
        <dbReference type="EMBL" id="KAK1843747.1"/>
    </source>
</evidence>
<comment type="caution">
    <text evidence="1">The sequence shown here is derived from an EMBL/GenBank/DDBJ whole genome shotgun (WGS) entry which is preliminary data.</text>
</comment>
<evidence type="ECO:0000313" key="2">
    <source>
        <dbReference type="Proteomes" id="UP001243330"/>
    </source>
</evidence>
<sequence>MISCLLVYPRGPLQTQTQPCLPPFHDCLAHYIEPQTLTPIAINPTNAGENALPSPGDVSAPPSPEIPMPSAIPVLASPQALRHPPRAVTSTVELFTGCSGDPLNAPSCWVVHNVVHNGTSIQNNANTLRIHCSVNRRQYLQMGHIALQSNSAYPGLDQQKFPLCPFAPLPLS</sequence>
<gene>
    <name evidence="1" type="ORF">CCHR01_13614</name>
</gene>
<accession>A0AAD9A9U2</accession>
<proteinExistence type="predicted"/>
<dbReference type="EMBL" id="JAQOWY010000342">
    <property type="protein sequence ID" value="KAK1843747.1"/>
    <property type="molecule type" value="Genomic_DNA"/>
</dbReference>
<reference evidence="1" key="1">
    <citation type="submission" date="2023-01" db="EMBL/GenBank/DDBJ databases">
        <title>Colletotrichum chrysophilum M932 genome sequence.</title>
        <authorList>
            <person name="Baroncelli R."/>
        </authorList>
    </citation>
    <scope>NUCLEOTIDE SEQUENCE</scope>
    <source>
        <strain evidence="1">M932</strain>
    </source>
</reference>
<dbReference type="Proteomes" id="UP001243330">
    <property type="component" value="Unassembled WGS sequence"/>
</dbReference>